<evidence type="ECO:0000313" key="2">
    <source>
        <dbReference type="Proteomes" id="UP000805649"/>
    </source>
</evidence>
<reference evidence="1 2" key="1">
    <citation type="journal article" date="2020" name="Phytopathology">
        <title>Genome Sequence Resources of Colletotrichum truncatum, C. plurivorum, C. musicola, and C. sojae: Four Species Pathogenic to Soybean (Glycine max).</title>
        <authorList>
            <person name="Rogerio F."/>
            <person name="Boufleur T.R."/>
            <person name="Ciampi-Guillardi M."/>
            <person name="Sukno S.A."/>
            <person name="Thon M.R."/>
            <person name="Massola Junior N.S."/>
            <person name="Baroncelli R."/>
        </authorList>
    </citation>
    <scope>NUCLEOTIDE SEQUENCE [LARGE SCALE GENOMIC DNA]</scope>
    <source>
        <strain evidence="1 2">CMES1059</strain>
    </source>
</reference>
<keyword evidence="2" id="KW-1185">Reference proteome</keyword>
<protein>
    <submittedName>
        <fullName evidence="1">Uncharacterized protein</fullName>
    </submittedName>
</protein>
<dbReference type="EMBL" id="VUJX02000001">
    <property type="protein sequence ID" value="KAL0944318.1"/>
    <property type="molecule type" value="Genomic_DNA"/>
</dbReference>
<proteinExistence type="predicted"/>
<accession>A0ACC3ZJN6</accession>
<evidence type="ECO:0000313" key="1">
    <source>
        <dbReference type="EMBL" id="KAL0944318.1"/>
    </source>
</evidence>
<organism evidence="1 2">
    <name type="scientific">Colletotrichum truncatum</name>
    <name type="common">Anthracnose fungus</name>
    <name type="synonym">Colletotrichum capsici</name>
    <dbReference type="NCBI Taxonomy" id="5467"/>
    <lineage>
        <taxon>Eukaryota</taxon>
        <taxon>Fungi</taxon>
        <taxon>Dikarya</taxon>
        <taxon>Ascomycota</taxon>
        <taxon>Pezizomycotina</taxon>
        <taxon>Sordariomycetes</taxon>
        <taxon>Hypocreomycetidae</taxon>
        <taxon>Glomerellales</taxon>
        <taxon>Glomerellaceae</taxon>
        <taxon>Colletotrichum</taxon>
        <taxon>Colletotrichum truncatum species complex</taxon>
    </lineage>
</organism>
<gene>
    <name evidence="1" type="ORF">CTRU02_202205</name>
</gene>
<comment type="caution">
    <text evidence="1">The sequence shown here is derived from an EMBL/GenBank/DDBJ whole genome shotgun (WGS) entry which is preliminary data.</text>
</comment>
<name>A0ACC3ZJN6_COLTU</name>
<sequence>MSGPPPVPSKAAIHALRGLLFGTSCSLVLLAEERRQRIKIARSAVENGRRLKSLKRYSSSGGAALEALHEEVRTDPNFVGWSNRSRSRSSSQEHRHLSGDSTYLDYVAHDLGPDPRRPTRQTREAKGRDASEPSLEKASVPTRHRRSASDAAKETSKDSSWSRFSRPDVMKHSVPAVGEVAKTRAYVSTPNKNAIASIINAFWKDNPLFREPEDLHHSFTPDVEQYTPAAALGIVRRAYNSTSSSRELPDWLIKLSSTLCIACQQEGHYDVAGQILKVIVSHGPLSLGDYLAHQPQNLIASLMSKDQTSRIESPSALTEYVTEVTELYVADIVDIEWAPYRVQQEYIGTGKDLICSALSLLRGKLTMGVWGRVYYMSRKKLPDTLWFLRQLELYREPTLGLDTFLTFYAKNNPRGSSKELSELAVNWVLRSRGYSALGFLDVMNQFRQMEEWKAPAQWVENVLWCSWTSSLGYEIAQKLISHVLENDFYDVDDSYAIRRTIVRICLEANDMVSAQSNFEELCSHYPVARNDVELRGAFANRKADLGDWDGVRADFEALKAMQPFPEDQRLRFNSIFVKVLQTYSKSHTWGETETFLATYVQELGVVLDRFLVTFIADRHGKCHDIKAMARWLKFCKEAGFHTDVRFWTTVLNSCKRDWAYTDQDMETLYNALILAGVQYEFPSIDRSFTQLIEAKSEATLRRVQLRGHRFSPADERKTFGRMLLEAQHENWSVVQSIYNRAVHNQMGFSGRCLRLMMYACVKINGPFCKKAKGLLAKAHSEGHDVGSAVVPVVEAKFDDVKRYQQNAATTVEGRGRPFPAIKRIVYDLRDEGIRIDDKVFTRAVDLCCSLRNYREAIFVCVLAAETNGKGDVCYNLNNFKRLVRIYTARHEYDKVRWLVSQLREREYRFRRPCIRALDQTIFYLQRASEAMKDEELRQSDRETLAFVRQVRDEVAKENIIVHAERKEMILESLTGGRPKTAVPYFKARFNDSAVPSLDNEQAMDMLREEEMQSMRSLY</sequence>
<dbReference type="Proteomes" id="UP000805649">
    <property type="component" value="Unassembled WGS sequence"/>
</dbReference>